<evidence type="ECO:0000313" key="15">
    <source>
        <dbReference type="Ensembl" id="ENSEBUP00000016405.1"/>
    </source>
</evidence>
<keyword evidence="6 13" id="KW-0349">Heme</keyword>
<dbReference type="GO" id="GO:0020037">
    <property type="term" value="F:heme binding"/>
    <property type="evidence" value="ECO:0007669"/>
    <property type="project" value="InterPro"/>
</dbReference>
<dbReference type="GO" id="GO:0042446">
    <property type="term" value="P:hormone biosynthetic process"/>
    <property type="evidence" value="ECO:0007669"/>
    <property type="project" value="TreeGrafter"/>
</dbReference>
<evidence type="ECO:0000256" key="2">
    <source>
        <dbReference type="ARBA" id="ARBA00004174"/>
    </source>
</evidence>
<organism evidence="15 16">
    <name type="scientific">Eptatretus burgeri</name>
    <name type="common">Inshore hagfish</name>
    <dbReference type="NCBI Taxonomy" id="7764"/>
    <lineage>
        <taxon>Eukaryota</taxon>
        <taxon>Metazoa</taxon>
        <taxon>Chordata</taxon>
        <taxon>Craniata</taxon>
        <taxon>Vertebrata</taxon>
        <taxon>Cyclostomata</taxon>
        <taxon>Myxini</taxon>
        <taxon>Myxiniformes</taxon>
        <taxon>Myxinidae</taxon>
        <taxon>Eptatretinae</taxon>
        <taxon>Eptatretus</taxon>
    </lineage>
</organism>
<keyword evidence="16" id="KW-1185">Reference proteome</keyword>
<evidence type="ECO:0000256" key="11">
    <source>
        <dbReference type="ARBA" id="ARBA00023004"/>
    </source>
</evidence>
<dbReference type="GO" id="GO:0005506">
    <property type="term" value="F:iron ion binding"/>
    <property type="evidence" value="ECO:0007669"/>
    <property type="project" value="InterPro"/>
</dbReference>
<proteinExistence type="inferred from homology"/>
<evidence type="ECO:0000256" key="6">
    <source>
        <dbReference type="ARBA" id="ARBA00022617"/>
    </source>
</evidence>
<dbReference type="InterPro" id="IPR001128">
    <property type="entry name" value="Cyt_P450"/>
</dbReference>
<evidence type="ECO:0000313" key="16">
    <source>
        <dbReference type="Proteomes" id="UP000694388"/>
    </source>
</evidence>
<dbReference type="GO" id="GO:0004508">
    <property type="term" value="F:steroid 17-alpha-monooxygenase activity"/>
    <property type="evidence" value="ECO:0007669"/>
    <property type="project" value="TreeGrafter"/>
</dbReference>
<dbReference type="PANTHER" id="PTHR24289:SF21">
    <property type="entry name" value="CYTOCHROME P450 1A"/>
    <property type="match status" value="1"/>
</dbReference>
<sequence length="195" mass="22850">LTDKPNLPYTEAFLLELFRHSSFVPLSIPHCTTRDIVFEGYFIPKNTCVFVNQWQANHDRNLWKDPERFMPERFFMSDGQIDRVVGNNVLLFGMGKRRCAGEAIAHMEVFLFLAILLQHVHIEVQPGEAIDLIPSFGIIMKHKAPQIVLYSTEVKDFLRWKIAQERETDLRMKVDDKWGFWDAHSNQWGIRGKTF</sequence>
<dbReference type="GO" id="GO:0005789">
    <property type="term" value="C:endoplasmic reticulum membrane"/>
    <property type="evidence" value="ECO:0007669"/>
    <property type="project" value="UniProtKB-SubCell"/>
</dbReference>
<keyword evidence="7 13" id="KW-0479">Metal-binding</keyword>
<evidence type="ECO:0000256" key="5">
    <source>
        <dbReference type="ARBA" id="ARBA00012109"/>
    </source>
</evidence>
<dbReference type="OMA" id="QIASYTI"/>
<keyword evidence="8" id="KW-0256">Endoplasmic reticulum</keyword>
<protein>
    <recommendedName>
        <fullName evidence="5">unspecific monooxygenase</fullName>
        <ecNumber evidence="5">1.14.14.1</ecNumber>
    </recommendedName>
</protein>
<dbReference type="Proteomes" id="UP000694388">
    <property type="component" value="Unplaced"/>
</dbReference>
<evidence type="ECO:0000256" key="9">
    <source>
        <dbReference type="ARBA" id="ARBA00022848"/>
    </source>
</evidence>
<keyword evidence="11 13" id="KW-0408">Iron</keyword>
<dbReference type="SUPFAM" id="SSF48264">
    <property type="entry name" value="Cytochrome P450"/>
    <property type="match status" value="1"/>
</dbReference>
<evidence type="ECO:0000256" key="10">
    <source>
        <dbReference type="ARBA" id="ARBA00023002"/>
    </source>
</evidence>
<feature type="binding site" description="axial binding residue" evidence="13">
    <location>
        <position position="99"/>
    </location>
    <ligand>
        <name>heme</name>
        <dbReference type="ChEBI" id="CHEBI:30413"/>
    </ligand>
    <ligandPart>
        <name>Fe</name>
        <dbReference type="ChEBI" id="CHEBI:18248"/>
    </ligandPart>
</feature>
<evidence type="ECO:0000256" key="3">
    <source>
        <dbReference type="ARBA" id="ARBA00004406"/>
    </source>
</evidence>
<dbReference type="InterPro" id="IPR017972">
    <property type="entry name" value="Cyt_P450_CS"/>
</dbReference>
<dbReference type="GO" id="GO:0042448">
    <property type="term" value="P:progesterone metabolic process"/>
    <property type="evidence" value="ECO:0007669"/>
    <property type="project" value="TreeGrafter"/>
</dbReference>
<reference evidence="15" key="1">
    <citation type="submission" date="2025-08" db="UniProtKB">
        <authorList>
            <consortium name="Ensembl"/>
        </authorList>
    </citation>
    <scope>IDENTIFICATION</scope>
</reference>
<evidence type="ECO:0000256" key="1">
    <source>
        <dbReference type="ARBA" id="ARBA00001971"/>
    </source>
</evidence>
<dbReference type="Gene3D" id="1.10.630.10">
    <property type="entry name" value="Cytochrome P450"/>
    <property type="match status" value="1"/>
</dbReference>
<accession>A0A8C4QJF4</accession>
<evidence type="ECO:0000256" key="4">
    <source>
        <dbReference type="ARBA" id="ARBA00010617"/>
    </source>
</evidence>
<dbReference type="AlphaFoldDB" id="A0A8C4QJF4"/>
<dbReference type="Pfam" id="PF00067">
    <property type="entry name" value="p450"/>
    <property type="match status" value="1"/>
</dbReference>
<evidence type="ECO:0000256" key="7">
    <source>
        <dbReference type="ARBA" id="ARBA00022723"/>
    </source>
</evidence>
<evidence type="ECO:0000256" key="8">
    <source>
        <dbReference type="ARBA" id="ARBA00022824"/>
    </source>
</evidence>
<dbReference type="PANTHER" id="PTHR24289">
    <property type="entry name" value="STEROID 17-ALPHA-HYDROXYLASE/17,20 LYASE"/>
    <property type="match status" value="1"/>
</dbReference>
<dbReference type="GeneTree" id="ENSGT00950000183037"/>
<comment type="subcellular location">
    <subcellularLocation>
        <location evidence="3">Endoplasmic reticulum membrane</location>
        <topology evidence="3">Peripheral membrane protein</topology>
    </subcellularLocation>
    <subcellularLocation>
        <location evidence="2">Microsome membrane</location>
        <topology evidence="2">Peripheral membrane protein</topology>
    </subcellularLocation>
</comment>
<dbReference type="PROSITE" id="PS00086">
    <property type="entry name" value="CYTOCHROME_P450"/>
    <property type="match status" value="1"/>
</dbReference>
<keyword evidence="9" id="KW-0492">Microsome</keyword>
<name>A0A8C4QJF4_EPTBU</name>
<dbReference type="EC" id="1.14.14.1" evidence="5"/>
<comment type="cofactor">
    <cofactor evidence="1 13">
        <name>heme</name>
        <dbReference type="ChEBI" id="CHEBI:30413"/>
    </cofactor>
</comment>
<dbReference type="PRINTS" id="PR00463">
    <property type="entry name" value="EP450I"/>
</dbReference>
<keyword evidence="12 14" id="KW-0503">Monooxygenase</keyword>
<dbReference type="InterPro" id="IPR036396">
    <property type="entry name" value="Cyt_P450_sf"/>
</dbReference>
<dbReference type="Ensembl" id="ENSEBUT00000016981.1">
    <property type="protein sequence ID" value="ENSEBUP00000016405.1"/>
    <property type="gene ID" value="ENSEBUG00000010294.1"/>
</dbReference>
<evidence type="ECO:0000256" key="14">
    <source>
        <dbReference type="RuleBase" id="RU000461"/>
    </source>
</evidence>
<reference evidence="15" key="2">
    <citation type="submission" date="2025-09" db="UniProtKB">
        <authorList>
            <consortium name="Ensembl"/>
        </authorList>
    </citation>
    <scope>IDENTIFICATION</scope>
</reference>
<dbReference type="InterPro" id="IPR002401">
    <property type="entry name" value="Cyt_P450_E_grp-I"/>
</dbReference>
<evidence type="ECO:0000256" key="12">
    <source>
        <dbReference type="ARBA" id="ARBA00023033"/>
    </source>
</evidence>
<evidence type="ECO:0000256" key="13">
    <source>
        <dbReference type="PIRSR" id="PIRSR602401-1"/>
    </source>
</evidence>
<keyword evidence="10 14" id="KW-0560">Oxidoreductase</keyword>
<comment type="similarity">
    <text evidence="4 14">Belongs to the cytochrome P450 family.</text>
</comment>